<keyword evidence="3" id="KW-0274">FAD</keyword>
<dbReference type="SUPFAM" id="SSF51905">
    <property type="entry name" value="FAD/NAD(P)-binding domain"/>
    <property type="match status" value="1"/>
</dbReference>
<gene>
    <name evidence="7" type="ORF">SAMN04488563_1470</name>
</gene>
<name>A0A1H2I672_9ACTN</name>
<evidence type="ECO:0000313" key="7">
    <source>
        <dbReference type="EMBL" id="SDU39640.1"/>
    </source>
</evidence>
<keyword evidence="4" id="KW-0521">NADP</keyword>
<dbReference type="RefSeq" id="WP_046767840.1">
    <property type="nucleotide sequence ID" value="NZ_KQ061223.1"/>
</dbReference>
<dbReference type="InterPro" id="IPR036188">
    <property type="entry name" value="FAD/NAD-bd_sf"/>
</dbReference>
<evidence type="ECO:0000256" key="5">
    <source>
        <dbReference type="ARBA" id="ARBA00023027"/>
    </source>
</evidence>
<dbReference type="InterPro" id="IPR002937">
    <property type="entry name" value="Amino_oxidase"/>
</dbReference>
<keyword evidence="1" id="KW-0285">Flavoprotein</keyword>
<keyword evidence="5" id="KW-0520">NAD</keyword>
<evidence type="ECO:0000259" key="6">
    <source>
        <dbReference type="Pfam" id="PF01593"/>
    </source>
</evidence>
<keyword evidence="8" id="KW-1185">Reference proteome</keyword>
<reference evidence="8" key="1">
    <citation type="submission" date="2016-10" db="EMBL/GenBank/DDBJ databases">
        <authorList>
            <person name="Varghese N."/>
            <person name="Submissions S."/>
        </authorList>
    </citation>
    <scope>NUCLEOTIDE SEQUENCE [LARGE SCALE GENOMIC DNA]</scope>
    <source>
        <strain evidence="8">DSM 45079</strain>
    </source>
</reference>
<dbReference type="PANTHER" id="PTHR46091">
    <property type="entry name" value="BLR7054 PROTEIN"/>
    <property type="match status" value="1"/>
</dbReference>
<evidence type="ECO:0000256" key="4">
    <source>
        <dbReference type="ARBA" id="ARBA00022857"/>
    </source>
</evidence>
<dbReference type="Pfam" id="PF01593">
    <property type="entry name" value="Amino_oxidase"/>
    <property type="match status" value="1"/>
</dbReference>
<dbReference type="Proteomes" id="UP000182977">
    <property type="component" value="Chromosome I"/>
</dbReference>
<dbReference type="PANTHER" id="PTHR46091:SF3">
    <property type="entry name" value="AMINE OXIDASE DOMAIN-CONTAINING PROTEIN"/>
    <property type="match status" value="1"/>
</dbReference>
<dbReference type="InterPro" id="IPR052206">
    <property type="entry name" value="Retinol_saturase"/>
</dbReference>
<dbReference type="EMBL" id="LT629791">
    <property type="protein sequence ID" value="SDU39640.1"/>
    <property type="molecule type" value="Genomic_DNA"/>
</dbReference>
<organism evidence="7 8">
    <name type="scientific">Jiangella alkaliphila</name>
    <dbReference type="NCBI Taxonomy" id="419479"/>
    <lineage>
        <taxon>Bacteria</taxon>
        <taxon>Bacillati</taxon>
        <taxon>Actinomycetota</taxon>
        <taxon>Actinomycetes</taxon>
        <taxon>Jiangellales</taxon>
        <taxon>Jiangellaceae</taxon>
        <taxon>Jiangella</taxon>
    </lineage>
</organism>
<evidence type="ECO:0000313" key="8">
    <source>
        <dbReference type="Proteomes" id="UP000182977"/>
    </source>
</evidence>
<keyword evidence="7" id="KW-0413">Isomerase</keyword>
<dbReference type="Gene3D" id="3.90.660.50">
    <property type="match status" value="1"/>
</dbReference>
<dbReference type="Gene3D" id="3.50.50.60">
    <property type="entry name" value="FAD/NAD(P)-binding domain"/>
    <property type="match status" value="1"/>
</dbReference>
<evidence type="ECO:0000256" key="3">
    <source>
        <dbReference type="ARBA" id="ARBA00022827"/>
    </source>
</evidence>
<feature type="domain" description="Amine oxidase" evidence="6">
    <location>
        <begin position="13"/>
        <end position="482"/>
    </location>
</feature>
<protein>
    <submittedName>
        <fullName evidence="7">Prolycopene isomerase</fullName>
    </submittedName>
</protein>
<dbReference type="GO" id="GO:0016853">
    <property type="term" value="F:isomerase activity"/>
    <property type="evidence" value="ECO:0007669"/>
    <property type="project" value="UniProtKB-KW"/>
</dbReference>
<dbReference type="AlphaFoldDB" id="A0A1H2I672"/>
<dbReference type="OrthoDB" id="9774675at2"/>
<accession>A0A1H2I672</accession>
<dbReference type="STRING" id="419479.SAMN04488563_1470"/>
<dbReference type="PRINTS" id="PR00419">
    <property type="entry name" value="ADXRDTASE"/>
</dbReference>
<proteinExistence type="predicted"/>
<evidence type="ECO:0000256" key="2">
    <source>
        <dbReference type="ARBA" id="ARBA00022729"/>
    </source>
</evidence>
<dbReference type="GO" id="GO:0016491">
    <property type="term" value="F:oxidoreductase activity"/>
    <property type="evidence" value="ECO:0007669"/>
    <property type="project" value="InterPro"/>
</dbReference>
<keyword evidence="2" id="KW-0732">Signal</keyword>
<sequence>MTGYDVVVIGSGLGGLSAAALLARAGLHVAVVERNEHPGGYAQVFRRGEYVFDPAIHFTLDAGPGGFTPKLLEHVGVADRVRFVASEHTYRSFFPDLTFDAMPGRDAFLRSHQELFPADSDGLARLFEMRQAIFAQLAALPQKVGPDGLEAAMATAPLVFRHRMSSVEDVLKEYLRDSRTAAAVASIWPYVGSPPSRMSFLLFNQMLETMHAGCYYPLGSFQTVVDALAAAVVENGGDVLLGAAATKIVLREGRAAGVEVAGGTVLPARAVVSNADPQHTFGELVGWDATGPSLRRRIGRYKLSPSAVVLYGVLNADPDALGLVHESFVFPSWDHERTWSELQAGRPGGIWVSVPTLLDPSLAPPGVHLCVVTGLVPARADGSWRAVRDDVADRMLRDVDALIPGLRDAFEIVEVATPDTLHRYTNSSGGATYGWENIPAQTASKRLAHRTPVDGLFLSGQWAEEGTSSLRVLTSGRATAAMVAADLGSPGTVPDLGGPSFLNLPARG</sequence>
<evidence type="ECO:0000256" key="1">
    <source>
        <dbReference type="ARBA" id="ARBA00022630"/>
    </source>
</evidence>